<reference evidence="5 6" key="1">
    <citation type="submission" date="2014-08" db="EMBL/GenBank/DDBJ databases">
        <title>Comparative genomics of the Paenibacillus odorifer group.</title>
        <authorList>
            <person name="den Bakker H.C."/>
            <person name="Tsai Y.-C."/>
            <person name="Martin N."/>
            <person name="Korlach J."/>
            <person name="Wiedmann M."/>
        </authorList>
    </citation>
    <scope>NUCLEOTIDE SEQUENCE [LARGE SCALE GENOMIC DNA]</scope>
    <source>
        <strain evidence="5 6">DSM 1735</strain>
    </source>
</reference>
<keyword evidence="2" id="KW-0238">DNA-binding</keyword>
<keyword evidence="3" id="KW-0804">Transcription</keyword>
<gene>
    <name evidence="5" type="ORF">PDUR_17005</name>
</gene>
<dbReference type="Gene3D" id="1.10.10.10">
    <property type="entry name" value="Winged helix-like DNA-binding domain superfamily/Winged helix DNA-binding domain"/>
    <property type="match status" value="1"/>
</dbReference>
<dbReference type="eggNOG" id="COG1846">
    <property type="taxonomic scope" value="Bacteria"/>
</dbReference>
<dbReference type="InterPro" id="IPR036390">
    <property type="entry name" value="WH_DNA-bd_sf"/>
</dbReference>
<dbReference type="GO" id="GO:0003677">
    <property type="term" value="F:DNA binding"/>
    <property type="evidence" value="ECO:0007669"/>
    <property type="project" value="UniProtKB-KW"/>
</dbReference>
<dbReference type="Proteomes" id="UP000029409">
    <property type="component" value="Chromosome"/>
</dbReference>
<evidence type="ECO:0000256" key="3">
    <source>
        <dbReference type="ARBA" id="ARBA00023163"/>
    </source>
</evidence>
<dbReference type="STRING" id="44251.PDUR_17005"/>
<protein>
    <submittedName>
        <fullName evidence="5">Transcriptional regulator</fullName>
    </submittedName>
</protein>
<dbReference type="KEGG" id="pdu:PDUR_17005"/>
<dbReference type="Pfam" id="PF12802">
    <property type="entry name" value="MarR_2"/>
    <property type="match status" value="1"/>
</dbReference>
<evidence type="ECO:0000259" key="4">
    <source>
        <dbReference type="PROSITE" id="PS50995"/>
    </source>
</evidence>
<dbReference type="InterPro" id="IPR023187">
    <property type="entry name" value="Tscrpt_reg_MarR-type_CS"/>
</dbReference>
<feature type="domain" description="HTH marR-type" evidence="4">
    <location>
        <begin position="9"/>
        <end position="142"/>
    </location>
</feature>
<organism evidence="5 6">
    <name type="scientific">Paenibacillus durus</name>
    <name type="common">Paenibacillus azotofixans</name>
    <dbReference type="NCBI Taxonomy" id="44251"/>
    <lineage>
        <taxon>Bacteria</taxon>
        <taxon>Bacillati</taxon>
        <taxon>Bacillota</taxon>
        <taxon>Bacilli</taxon>
        <taxon>Bacillales</taxon>
        <taxon>Paenibacillaceae</taxon>
        <taxon>Paenibacillus</taxon>
    </lineage>
</organism>
<dbReference type="SMART" id="SM00347">
    <property type="entry name" value="HTH_MARR"/>
    <property type="match status" value="1"/>
</dbReference>
<dbReference type="PRINTS" id="PR00598">
    <property type="entry name" value="HTHMARR"/>
</dbReference>
<keyword evidence="1" id="KW-0805">Transcription regulation</keyword>
<dbReference type="RefSeq" id="WP_042207220.1">
    <property type="nucleotide sequence ID" value="NZ_CP009288.1"/>
</dbReference>
<dbReference type="PANTHER" id="PTHR42756:SF2">
    <property type="entry name" value="MARR FAMILY REGULATORY PROTEIN"/>
    <property type="match status" value="1"/>
</dbReference>
<dbReference type="PANTHER" id="PTHR42756">
    <property type="entry name" value="TRANSCRIPTIONAL REGULATOR, MARR"/>
    <property type="match status" value="1"/>
</dbReference>
<proteinExistence type="predicted"/>
<keyword evidence="6" id="KW-1185">Reference proteome</keyword>
<dbReference type="InterPro" id="IPR000835">
    <property type="entry name" value="HTH_MarR-typ"/>
</dbReference>
<evidence type="ECO:0000313" key="5">
    <source>
        <dbReference type="EMBL" id="AIQ13424.1"/>
    </source>
</evidence>
<evidence type="ECO:0000256" key="1">
    <source>
        <dbReference type="ARBA" id="ARBA00023015"/>
    </source>
</evidence>
<dbReference type="PROSITE" id="PS50995">
    <property type="entry name" value="HTH_MARR_2"/>
    <property type="match status" value="1"/>
</dbReference>
<dbReference type="EMBL" id="CP009288">
    <property type="protein sequence ID" value="AIQ13424.1"/>
    <property type="molecule type" value="Genomic_DNA"/>
</dbReference>
<evidence type="ECO:0000313" key="6">
    <source>
        <dbReference type="Proteomes" id="UP000029409"/>
    </source>
</evidence>
<dbReference type="GO" id="GO:0003700">
    <property type="term" value="F:DNA-binding transcription factor activity"/>
    <property type="evidence" value="ECO:0007669"/>
    <property type="project" value="InterPro"/>
</dbReference>
<dbReference type="SUPFAM" id="SSF46785">
    <property type="entry name" value="Winged helix' DNA-binding domain"/>
    <property type="match status" value="1"/>
</dbReference>
<dbReference type="InterPro" id="IPR036388">
    <property type="entry name" value="WH-like_DNA-bd_sf"/>
</dbReference>
<accession>A0A089IWV7</accession>
<dbReference type="OrthoDB" id="6462103at2"/>
<dbReference type="PROSITE" id="PS01117">
    <property type="entry name" value="HTH_MARR_1"/>
    <property type="match status" value="1"/>
</dbReference>
<sequence length="144" mass="16288">MKESDPNKKEPIGKLISYIHRTQLKRMSRSLGEYGIGGGGQYSFLKAILMSPGTTQDQLTVGLKFDKATTARSVKQLEAAGYIERRADPEDRRSHQLYPTHKAIEFQPVLQTLLDESNAKLTRDLTDEEEDQLIALLQKLNLED</sequence>
<dbReference type="AlphaFoldDB" id="A0A089IWV7"/>
<name>A0A089IWV7_PAEDU</name>
<evidence type="ECO:0000256" key="2">
    <source>
        <dbReference type="ARBA" id="ARBA00023125"/>
    </source>
</evidence>